<evidence type="ECO:0000313" key="3">
    <source>
        <dbReference type="Proteomes" id="UP001359485"/>
    </source>
</evidence>
<proteinExistence type="predicted"/>
<evidence type="ECO:0000256" key="1">
    <source>
        <dbReference type="SAM" id="Phobius"/>
    </source>
</evidence>
<keyword evidence="1" id="KW-0812">Transmembrane</keyword>
<reference evidence="2 3" key="1">
    <citation type="submission" date="2023-09" db="EMBL/GenBank/DDBJ databases">
        <title>Genomes of two closely related lineages of the louse Polyplax serrata with different host specificities.</title>
        <authorList>
            <person name="Martinu J."/>
            <person name="Tarabai H."/>
            <person name="Stefka J."/>
            <person name="Hypsa V."/>
        </authorList>
    </citation>
    <scope>NUCLEOTIDE SEQUENCE [LARGE SCALE GENOMIC DNA]</scope>
    <source>
        <strain evidence="2">98ZLc_SE</strain>
    </source>
</reference>
<dbReference type="Proteomes" id="UP001359485">
    <property type="component" value="Unassembled WGS sequence"/>
</dbReference>
<keyword evidence="1" id="KW-1133">Transmembrane helix</keyword>
<evidence type="ECO:0000313" key="2">
    <source>
        <dbReference type="EMBL" id="KAK6626603.1"/>
    </source>
</evidence>
<protein>
    <submittedName>
        <fullName evidence="2">Uncharacterized protein</fullName>
    </submittedName>
</protein>
<keyword evidence="1" id="KW-0472">Membrane</keyword>
<name>A0ABR1AT65_POLSC</name>
<gene>
    <name evidence="2" type="ORF">RUM44_009077</name>
</gene>
<feature type="transmembrane region" description="Helical" evidence="1">
    <location>
        <begin position="20"/>
        <end position="37"/>
    </location>
</feature>
<accession>A0ABR1AT65</accession>
<sequence length="83" mass="9682">MDHSFVVTHIESRREFQPHFDSANAAFLLLFFILHLAERLARKNILAEFQLKKERKRKSQIEEVTREVEVGGEVIFALEGEGQ</sequence>
<keyword evidence="3" id="KW-1185">Reference proteome</keyword>
<comment type="caution">
    <text evidence="2">The sequence shown here is derived from an EMBL/GenBank/DDBJ whole genome shotgun (WGS) entry which is preliminary data.</text>
</comment>
<dbReference type="EMBL" id="JAWJWF010000045">
    <property type="protein sequence ID" value="KAK6626603.1"/>
    <property type="molecule type" value="Genomic_DNA"/>
</dbReference>
<organism evidence="2 3">
    <name type="scientific">Polyplax serrata</name>
    <name type="common">Common mouse louse</name>
    <dbReference type="NCBI Taxonomy" id="468196"/>
    <lineage>
        <taxon>Eukaryota</taxon>
        <taxon>Metazoa</taxon>
        <taxon>Ecdysozoa</taxon>
        <taxon>Arthropoda</taxon>
        <taxon>Hexapoda</taxon>
        <taxon>Insecta</taxon>
        <taxon>Pterygota</taxon>
        <taxon>Neoptera</taxon>
        <taxon>Paraneoptera</taxon>
        <taxon>Psocodea</taxon>
        <taxon>Troctomorpha</taxon>
        <taxon>Phthiraptera</taxon>
        <taxon>Anoplura</taxon>
        <taxon>Polyplacidae</taxon>
        <taxon>Polyplax</taxon>
    </lineage>
</organism>